<dbReference type="GO" id="GO:0051539">
    <property type="term" value="F:4 iron, 4 sulfur cluster binding"/>
    <property type="evidence" value="ECO:0007669"/>
    <property type="project" value="UniProtKB-KW"/>
</dbReference>
<gene>
    <name evidence="6" type="ORF">C5689_03740</name>
</gene>
<dbReference type="InterPro" id="IPR036188">
    <property type="entry name" value="FAD/NAD-bd_sf"/>
</dbReference>
<keyword evidence="1" id="KW-0004">4Fe-4S</keyword>
<dbReference type="GO" id="GO:0046872">
    <property type="term" value="F:metal ion binding"/>
    <property type="evidence" value="ECO:0007669"/>
    <property type="project" value="UniProtKB-KW"/>
</dbReference>
<dbReference type="Proteomes" id="UP000245137">
    <property type="component" value="Unassembled WGS sequence"/>
</dbReference>
<dbReference type="EMBL" id="PUIV01000003">
    <property type="protein sequence ID" value="PWB95261.1"/>
    <property type="molecule type" value="Genomic_DNA"/>
</dbReference>
<protein>
    <submittedName>
        <fullName evidence="6">FAD-dependent oxidoreductase</fullName>
    </submittedName>
</protein>
<evidence type="ECO:0000256" key="3">
    <source>
        <dbReference type="ARBA" id="ARBA00023002"/>
    </source>
</evidence>
<evidence type="ECO:0000256" key="5">
    <source>
        <dbReference type="ARBA" id="ARBA00023014"/>
    </source>
</evidence>
<reference evidence="6 7" key="1">
    <citation type="journal article" date="2018" name="Appl. Microbiol. Biotechnol.">
        <title>Co-cultivation of the strictly anaerobic methanogen Methanosarcina barkeri with aerobic methanotrophs in an oxygen-limited membrane bioreactor.</title>
        <authorList>
            <person name="In 't Zandt M.H."/>
            <person name="van den Bosch T.J.M."/>
            <person name="Rijkers R."/>
            <person name="van Kessel M.A.H.J."/>
            <person name="Jetten M.S.M."/>
            <person name="Welte C.U."/>
        </authorList>
    </citation>
    <scope>NUCLEOTIDE SEQUENCE [LARGE SCALE GENOMIC DNA]</scope>
    <source>
        <strain evidence="6 7">DSM 17706</strain>
    </source>
</reference>
<keyword evidence="4" id="KW-0408">Iron</keyword>
<keyword evidence="3" id="KW-0560">Oxidoreductase</keyword>
<dbReference type="SUPFAM" id="SSF51905">
    <property type="entry name" value="FAD/NAD(P)-binding domain"/>
    <property type="match status" value="1"/>
</dbReference>
<keyword evidence="2" id="KW-0479">Metal-binding</keyword>
<evidence type="ECO:0000256" key="4">
    <source>
        <dbReference type="ARBA" id="ARBA00023004"/>
    </source>
</evidence>
<organism evidence="6 7">
    <name type="scientific">Methylosinus sporium</name>
    <dbReference type="NCBI Taxonomy" id="428"/>
    <lineage>
        <taxon>Bacteria</taxon>
        <taxon>Pseudomonadati</taxon>
        <taxon>Pseudomonadota</taxon>
        <taxon>Alphaproteobacteria</taxon>
        <taxon>Hyphomicrobiales</taxon>
        <taxon>Methylocystaceae</taxon>
        <taxon>Methylosinus</taxon>
    </lineage>
</organism>
<dbReference type="PRINTS" id="PR00411">
    <property type="entry name" value="PNDRDTASEI"/>
</dbReference>
<dbReference type="InterPro" id="IPR039650">
    <property type="entry name" value="HdrA-like"/>
</dbReference>
<name>A0A2U1SUG6_METSR</name>
<keyword evidence="5" id="KW-0411">Iron-sulfur</keyword>
<dbReference type="AlphaFoldDB" id="A0A2U1SUG6"/>
<dbReference type="GO" id="GO:0016491">
    <property type="term" value="F:oxidoreductase activity"/>
    <property type="evidence" value="ECO:0007669"/>
    <property type="project" value="UniProtKB-KW"/>
</dbReference>
<keyword evidence="7" id="KW-1185">Reference proteome</keyword>
<accession>A0A2U1SUG6</accession>
<evidence type="ECO:0000256" key="2">
    <source>
        <dbReference type="ARBA" id="ARBA00022723"/>
    </source>
</evidence>
<proteinExistence type="predicted"/>
<dbReference type="PANTHER" id="PTHR43498">
    <property type="entry name" value="FERREDOXIN:COB-COM HETERODISULFIDE REDUCTASE SUBUNIT A"/>
    <property type="match status" value="1"/>
</dbReference>
<dbReference type="Pfam" id="PF12831">
    <property type="entry name" value="FAD_oxidored"/>
    <property type="match status" value="1"/>
</dbReference>
<evidence type="ECO:0000313" key="6">
    <source>
        <dbReference type="EMBL" id="PWB95261.1"/>
    </source>
</evidence>
<evidence type="ECO:0000313" key="7">
    <source>
        <dbReference type="Proteomes" id="UP000245137"/>
    </source>
</evidence>
<evidence type="ECO:0000256" key="1">
    <source>
        <dbReference type="ARBA" id="ARBA00022485"/>
    </source>
</evidence>
<dbReference type="Gene3D" id="3.50.50.60">
    <property type="entry name" value="FAD/NAD(P)-binding domain"/>
    <property type="match status" value="1"/>
</dbReference>
<sequence length="440" mass="47085">MPPVTTRAIDAGTIIRRNLRDAPPRVLTTDLCVVGSGIAGVSAALEAARLGHRVVLVEAGGSLGGQSVAAQINTFCGFYANGPTPRQIVFGIADEILADLGKTGDVMLLRSRHNSFVVHYHSVALQRWIERATSRESVTPLLGAALFDARVEDERLVSISVATRAGILRIEAEAFVDATGDAAVAWMSGLATREPAAGPIYGSQNGILRNVDEQALAAIDRATLRSRLVAKGCAYGLDRSDAFIFTAPGSGETLVNMTHVETPLDPIHASEMVAVGHDKMDLALDFLRAEFPEAFSRAVVSIYGALGARQTRWFKSRCQLSADDVRAGTIFEDAIAHCAWPIELHNSLDQIYFEAFDEEHIHTIPFRCMVHDEVVNLLAVGRCVDGDALALSSIRVMGPCIAMGAAAAHAFDLTGGRFDAPPVGRLRRRLAANLGLAQLA</sequence>
<dbReference type="PANTHER" id="PTHR43498:SF1">
    <property type="entry name" value="COB--COM HETERODISULFIDE REDUCTASE IRON-SULFUR SUBUNIT A"/>
    <property type="match status" value="1"/>
</dbReference>
<comment type="caution">
    <text evidence="6">The sequence shown here is derived from an EMBL/GenBank/DDBJ whole genome shotgun (WGS) entry which is preliminary data.</text>
</comment>